<feature type="domain" description="DUF418" evidence="2">
    <location>
        <begin position="253"/>
        <end position="395"/>
    </location>
</feature>
<dbReference type="InterPro" id="IPR007349">
    <property type="entry name" value="DUF418"/>
</dbReference>
<feature type="transmembrane region" description="Helical" evidence="1">
    <location>
        <begin position="20"/>
        <end position="42"/>
    </location>
</feature>
<dbReference type="Proteomes" id="UP000031327">
    <property type="component" value="Unassembled WGS sequence"/>
</dbReference>
<feature type="transmembrane region" description="Helical" evidence="1">
    <location>
        <begin position="217"/>
        <end position="237"/>
    </location>
</feature>
<protein>
    <recommendedName>
        <fullName evidence="2">DUF418 domain-containing protein</fullName>
    </recommendedName>
</protein>
<feature type="transmembrane region" description="Helical" evidence="1">
    <location>
        <begin position="358"/>
        <end position="380"/>
    </location>
</feature>
<dbReference type="OrthoDB" id="9807744at2"/>
<evidence type="ECO:0000256" key="1">
    <source>
        <dbReference type="SAM" id="Phobius"/>
    </source>
</evidence>
<sequence>MVMPHTPMPSYGRIPLLDTIRGFALCGIIFANLMSFFGFYSLNYAQISQLPFADRATLFVIDWLVEGKFYTVFAILFGAGFALLHEQKQGADFASYWRKRMGILLIIGLIHMFFIWHGDILVLYSLLGMALPWFIRFSASRLLFIALTLLFIPLLIHLMAIISKDASFWSALKLIALSLKSNLGYEHTSLLSMRTSTEFMDVFVANIYSAIPRPMSYLITGRPFQVLGQFLLGIYFVKTFMKQGRLNIVISWQAIAFLALTGLLLNLVYAAVKAMTGSPFSLNLMGLMQGVCYHLGCLFLALTYLACIVKLVDKCHNKVVLGLNTLGRMSLTMYLMQTTLCVMLFYGYGLALMNTLPFYLIGVFGAVILAAQISFGLWWLNQFRQGPVEMMWRKAL</sequence>
<accession>A0A0C1MHA5</accession>
<dbReference type="PANTHER" id="PTHR30590">
    <property type="entry name" value="INNER MEMBRANE PROTEIN"/>
    <property type="match status" value="1"/>
</dbReference>
<dbReference type="AlphaFoldDB" id="A0A0C1MHA5"/>
<feature type="transmembrane region" description="Helical" evidence="1">
    <location>
        <begin position="142"/>
        <end position="162"/>
    </location>
</feature>
<feature type="transmembrane region" description="Helical" evidence="1">
    <location>
        <begin position="292"/>
        <end position="312"/>
    </location>
</feature>
<proteinExistence type="predicted"/>
<gene>
    <name evidence="3" type="ORF">JF50_18950</name>
</gene>
<dbReference type="InterPro" id="IPR052529">
    <property type="entry name" value="Bact_Transport_Assoc"/>
</dbReference>
<keyword evidence="1" id="KW-1133">Transmembrane helix</keyword>
<keyword evidence="1" id="KW-0472">Membrane</keyword>
<dbReference type="RefSeq" id="WP_039610896.1">
    <property type="nucleotide sequence ID" value="NZ_JWIC01000007.1"/>
</dbReference>
<dbReference type="EMBL" id="JWIC01000007">
    <property type="protein sequence ID" value="KID56324.1"/>
    <property type="molecule type" value="Genomic_DNA"/>
</dbReference>
<evidence type="ECO:0000313" key="3">
    <source>
        <dbReference type="EMBL" id="KID56324.1"/>
    </source>
</evidence>
<evidence type="ECO:0000313" key="4">
    <source>
        <dbReference type="Proteomes" id="UP000031327"/>
    </source>
</evidence>
<reference evidence="3 4" key="1">
    <citation type="submission" date="2014-12" db="EMBL/GenBank/DDBJ databases">
        <title>Draft Genome Sequence of Pseudoalteromonas luteoviolacea HI1.</title>
        <authorList>
            <person name="Asahina A.Y."/>
            <person name="Hadfield M.G."/>
        </authorList>
    </citation>
    <scope>NUCLEOTIDE SEQUENCE [LARGE SCALE GENOMIC DNA]</scope>
    <source>
        <strain evidence="3 4">HI1</strain>
    </source>
</reference>
<feature type="transmembrane region" description="Helical" evidence="1">
    <location>
        <begin position="63"/>
        <end position="83"/>
    </location>
</feature>
<dbReference type="Pfam" id="PF04235">
    <property type="entry name" value="DUF418"/>
    <property type="match status" value="1"/>
</dbReference>
<feature type="transmembrane region" description="Helical" evidence="1">
    <location>
        <begin position="333"/>
        <end position="352"/>
    </location>
</feature>
<keyword evidence="1" id="KW-0812">Transmembrane</keyword>
<feature type="transmembrane region" description="Helical" evidence="1">
    <location>
        <begin position="249"/>
        <end position="272"/>
    </location>
</feature>
<feature type="transmembrane region" description="Helical" evidence="1">
    <location>
        <begin position="103"/>
        <end position="130"/>
    </location>
</feature>
<evidence type="ECO:0000259" key="2">
    <source>
        <dbReference type="Pfam" id="PF04235"/>
    </source>
</evidence>
<organism evidence="3 4">
    <name type="scientific">Pseudoalteromonas luteoviolacea</name>
    <dbReference type="NCBI Taxonomy" id="43657"/>
    <lineage>
        <taxon>Bacteria</taxon>
        <taxon>Pseudomonadati</taxon>
        <taxon>Pseudomonadota</taxon>
        <taxon>Gammaproteobacteria</taxon>
        <taxon>Alteromonadales</taxon>
        <taxon>Pseudoalteromonadaceae</taxon>
        <taxon>Pseudoalteromonas</taxon>
    </lineage>
</organism>
<comment type="caution">
    <text evidence="3">The sequence shown here is derived from an EMBL/GenBank/DDBJ whole genome shotgun (WGS) entry which is preliminary data.</text>
</comment>
<dbReference type="PANTHER" id="PTHR30590:SF2">
    <property type="entry name" value="INNER MEMBRANE PROTEIN"/>
    <property type="match status" value="1"/>
</dbReference>
<name>A0A0C1MHA5_9GAMM</name>